<evidence type="ECO:0000313" key="3">
    <source>
        <dbReference type="Proteomes" id="UP000234331"/>
    </source>
</evidence>
<protein>
    <submittedName>
        <fullName evidence="2">Uncharacterized protein</fullName>
    </submittedName>
</protein>
<dbReference type="EMBL" id="FZMO01000054">
    <property type="protein sequence ID" value="SNQ46585.1"/>
    <property type="molecule type" value="Genomic_DNA"/>
</dbReference>
<feature type="region of interest" description="Disordered" evidence="1">
    <location>
        <begin position="1"/>
        <end position="76"/>
    </location>
</feature>
<evidence type="ECO:0000313" key="2">
    <source>
        <dbReference type="EMBL" id="SNQ46585.1"/>
    </source>
</evidence>
<gene>
    <name evidence="2" type="ORF">FRACA_1470002</name>
</gene>
<organism evidence="2 3">
    <name type="scientific">Frankia canadensis</name>
    <dbReference type="NCBI Taxonomy" id="1836972"/>
    <lineage>
        <taxon>Bacteria</taxon>
        <taxon>Bacillati</taxon>
        <taxon>Actinomycetota</taxon>
        <taxon>Actinomycetes</taxon>
        <taxon>Frankiales</taxon>
        <taxon>Frankiaceae</taxon>
        <taxon>Frankia</taxon>
    </lineage>
</organism>
<keyword evidence="3" id="KW-1185">Reference proteome</keyword>
<reference evidence="2 3" key="1">
    <citation type="submission" date="2017-06" db="EMBL/GenBank/DDBJ databases">
        <authorList>
            <person name="Kim H.J."/>
            <person name="Triplett B.A."/>
        </authorList>
    </citation>
    <scope>NUCLEOTIDE SEQUENCE [LARGE SCALE GENOMIC DNA]</scope>
    <source>
        <strain evidence="2">FRACA_ARgP5</strain>
    </source>
</reference>
<name>A0A2I2KLN9_9ACTN</name>
<evidence type="ECO:0000256" key="1">
    <source>
        <dbReference type="SAM" id="MobiDB-lite"/>
    </source>
</evidence>
<sequence length="148" mass="16277">MWPGRSSPEARARLRRPRTSNETPSRSNLASSRSEAEPPTLTPPTSRPGNDGRRPVQSGQRVGCHRLGPADARSDASRLTALPCVTPEVAALDVGPAKRWSDRRNGCQGGTEKSSNWCGHRFDTSRWRTYKVRTRRRGVEQLGSSLGS</sequence>
<accession>A0A2I2KLN9</accession>
<dbReference type="AlphaFoldDB" id="A0A2I2KLN9"/>
<proteinExistence type="predicted"/>
<feature type="compositionally biased region" description="Polar residues" evidence="1">
    <location>
        <begin position="20"/>
        <end position="33"/>
    </location>
</feature>
<dbReference type="Proteomes" id="UP000234331">
    <property type="component" value="Unassembled WGS sequence"/>
</dbReference>